<dbReference type="EMBL" id="CAUYUE010000010">
    <property type="protein sequence ID" value="CAK0784483.1"/>
    <property type="molecule type" value="Genomic_DNA"/>
</dbReference>
<feature type="compositionally biased region" description="Polar residues" evidence="1">
    <location>
        <begin position="15"/>
        <end position="26"/>
    </location>
</feature>
<accession>A0AAV1IF17</accession>
<dbReference type="Proteomes" id="UP001314263">
    <property type="component" value="Unassembled WGS sequence"/>
</dbReference>
<evidence type="ECO:0000313" key="2">
    <source>
        <dbReference type="EMBL" id="CAK0784483.1"/>
    </source>
</evidence>
<reference evidence="2 3" key="1">
    <citation type="submission" date="2023-10" db="EMBL/GenBank/DDBJ databases">
        <authorList>
            <person name="Maclean D."/>
            <person name="Macfadyen A."/>
        </authorList>
    </citation>
    <scope>NUCLEOTIDE SEQUENCE [LARGE SCALE GENOMIC DNA]</scope>
</reference>
<dbReference type="AlphaFoldDB" id="A0AAV1IF17"/>
<feature type="region of interest" description="Disordered" evidence="1">
    <location>
        <begin position="1"/>
        <end position="26"/>
    </location>
</feature>
<keyword evidence="3" id="KW-1185">Reference proteome</keyword>
<evidence type="ECO:0000313" key="3">
    <source>
        <dbReference type="Proteomes" id="UP001314263"/>
    </source>
</evidence>
<protein>
    <submittedName>
        <fullName evidence="2">Uncharacterized protein</fullName>
    </submittedName>
</protein>
<gene>
    <name evidence="2" type="ORF">CVIRNUC_007687</name>
</gene>
<evidence type="ECO:0000256" key="1">
    <source>
        <dbReference type="SAM" id="MobiDB-lite"/>
    </source>
</evidence>
<sequence>MAPPTPYLQAAYGQGPSNHRTWTQQEGGDLGYLPDWEELMPLQIGCSHEIASPNSSMTVDEANPDLEDFMSSLMSEADELVYTEGLQHAPFSAGSGVSGMGGSTSGARDSCS</sequence>
<organism evidence="2 3">
    <name type="scientific">Coccomyxa viridis</name>
    <dbReference type="NCBI Taxonomy" id="1274662"/>
    <lineage>
        <taxon>Eukaryota</taxon>
        <taxon>Viridiplantae</taxon>
        <taxon>Chlorophyta</taxon>
        <taxon>core chlorophytes</taxon>
        <taxon>Trebouxiophyceae</taxon>
        <taxon>Trebouxiophyceae incertae sedis</taxon>
        <taxon>Coccomyxaceae</taxon>
        <taxon>Coccomyxa</taxon>
    </lineage>
</organism>
<feature type="region of interest" description="Disordered" evidence="1">
    <location>
        <begin position="91"/>
        <end position="112"/>
    </location>
</feature>
<proteinExistence type="predicted"/>
<name>A0AAV1IF17_9CHLO</name>
<comment type="caution">
    <text evidence="2">The sequence shown here is derived from an EMBL/GenBank/DDBJ whole genome shotgun (WGS) entry which is preliminary data.</text>
</comment>